<dbReference type="GO" id="GO:0005802">
    <property type="term" value="C:trans-Golgi network"/>
    <property type="evidence" value="ECO:0007669"/>
    <property type="project" value="TreeGrafter"/>
</dbReference>
<dbReference type="GO" id="GO:0005768">
    <property type="term" value="C:endosome"/>
    <property type="evidence" value="ECO:0007669"/>
    <property type="project" value="TreeGrafter"/>
</dbReference>
<evidence type="ECO:0000256" key="6">
    <source>
        <dbReference type="ARBA" id="ARBA00037847"/>
    </source>
</evidence>
<keyword evidence="9" id="KW-1185">Reference proteome</keyword>
<dbReference type="SUPFAM" id="SSF53335">
    <property type="entry name" value="S-adenosyl-L-methionine-dependent methyltransferases"/>
    <property type="match status" value="1"/>
</dbReference>
<gene>
    <name evidence="8" type="ORF">DCAR_0206457</name>
</gene>
<dbReference type="PANTHER" id="PTHR10108">
    <property type="entry name" value="SAM-DEPENDENT METHYLTRANSFERASE"/>
    <property type="match status" value="1"/>
</dbReference>
<evidence type="ECO:0000256" key="4">
    <source>
        <dbReference type="ARBA" id="ARBA00022968"/>
    </source>
</evidence>
<dbReference type="AlphaFoldDB" id="A0AAF0WDQ2"/>
<organism evidence="8 9">
    <name type="scientific">Daucus carota subsp. sativus</name>
    <name type="common">Carrot</name>
    <dbReference type="NCBI Taxonomy" id="79200"/>
    <lineage>
        <taxon>Eukaryota</taxon>
        <taxon>Viridiplantae</taxon>
        <taxon>Streptophyta</taxon>
        <taxon>Embryophyta</taxon>
        <taxon>Tracheophyta</taxon>
        <taxon>Spermatophyta</taxon>
        <taxon>Magnoliopsida</taxon>
        <taxon>eudicotyledons</taxon>
        <taxon>Gunneridae</taxon>
        <taxon>Pentapetalae</taxon>
        <taxon>asterids</taxon>
        <taxon>campanulids</taxon>
        <taxon>Apiales</taxon>
        <taxon>Apiaceae</taxon>
        <taxon>Apioideae</taxon>
        <taxon>Scandiceae</taxon>
        <taxon>Daucinae</taxon>
        <taxon>Daucus</taxon>
        <taxon>Daucus sect. Daucus</taxon>
    </lineage>
</organism>
<dbReference type="InterPro" id="IPR004159">
    <property type="entry name" value="Put_SAM_MeTrfase"/>
</dbReference>
<evidence type="ECO:0000256" key="3">
    <source>
        <dbReference type="ARBA" id="ARBA00022603"/>
    </source>
</evidence>
<dbReference type="PANTHER" id="PTHR10108:SF1120">
    <property type="entry name" value="METHYLTRANSFERASE PMT8-RELATED"/>
    <property type="match status" value="1"/>
</dbReference>
<dbReference type="KEGG" id="dcr:108206137"/>
<keyword evidence="4 7" id="KW-0812">Transmembrane</keyword>
<accession>A0AAF0WDQ2</accession>
<evidence type="ECO:0000256" key="2">
    <source>
        <dbReference type="ARBA" id="ARBA00008361"/>
    </source>
</evidence>
<keyword evidence="5 7" id="KW-0325">Glycoprotein</keyword>
<keyword evidence="4 7" id="KW-0735">Signal-anchor</keyword>
<dbReference type="Pfam" id="PF03141">
    <property type="entry name" value="Methyltransf_29"/>
    <property type="match status" value="1"/>
</dbReference>
<dbReference type="GO" id="GO:0032259">
    <property type="term" value="P:methylation"/>
    <property type="evidence" value="ECO:0007669"/>
    <property type="project" value="UniProtKB-KW"/>
</dbReference>
<keyword evidence="3 7" id="KW-0489">Methyltransferase</keyword>
<proteinExistence type="inferred from homology"/>
<dbReference type="GO" id="GO:0008168">
    <property type="term" value="F:methyltransferase activity"/>
    <property type="evidence" value="ECO:0007669"/>
    <property type="project" value="UniProtKB-UniRule"/>
</dbReference>
<evidence type="ECO:0000256" key="1">
    <source>
        <dbReference type="ARBA" id="ARBA00004606"/>
    </source>
</evidence>
<dbReference type="EC" id="2.1.1.-" evidence="7"/>
<dbReference type="InterPro" id="IPR029063">
    <property type="entry name" value="SAM-dependent_MTases_sf"/>
</dbReference>
<protein>
    <recommendedName>
        <fullName evidence="7">Methyltransferase</fullName>
        <ecNumber evidence="7">2.1.1.-</ecNumber>
    </recommendedName>
</protein>
<reference evidence="8" key="2">
    <citation type="submission" date="2022-03" db="EMBL/GenBank/DDBJ databases">
        <title>Draft title - Genomic analysis of global carrot germplasm unveils the trajectory of domestication and the origin of high carotenoid orange carrot.</title>
        <authorList>
            <person name="Iorizzo M."/>
            <person name="Ellison S."/>
            <person name="Senalik D."/>
            <person name="Macko-Podgorni A."/>
            <person name="Grzebelus D."/>
            <person name="Bostan H."/>
            <person name="Rolling W."/>
            <person name="Curaba J."/>
            <person name="Simon P."/>
        </authorList>
    </citation>
    <scope>NUCLEOTIDE SEQUENCE</scope>
    <source>
        <tissue evidence="8">Leaf</tissue>
    </source>
</reference>
<evidence type="ECO:0000256" key="7">
    <source>
        <dbReference type="RuleBase" id="RU366043"/>
    </source>
</evidence>
<comment type="similarity">
    <text evidence="2 7">Belongs to the methyltransferase superfamily.</text>
</comment>
<name>A0AAF0WDQ2_DAUCS</name>
<evidence type="ECO:0000313" key="9">
    <source>
        <dbReference type="Proteomes" id="UP000077755"/>
    </source>
</evidence>
<reference evidence="8" key="1">
    <citation type="journal article" date="2016" name="Nat. Genet.">
        <title>A high-quality carrot genome assembly provides new insights into carotenoid accumulation and asterid genome evolution.</title>
        <authorList>
            <person name="Iorizzo M."/>
            <person name="Ellison S."/>
            <person name="Senalik D."/>
            <person name="Zeng P."/>
            <person name="Satapoomin P."/>
            <person name="Huang J."/>
            <person name="Bowman M."/>
            <person name="Iovene M."/>
            <person name="Sanseverino W."/>
            <person name="Cavagnaro P."/>
            <person name="Yildiz M."/>
            <person name="Macko-Podgorni A."/>
            <person name="Moranska E."/>
            <person name="Grzebelus E."/>
            <person name="Grzebelus D."/>
            <person name="Ashrafi H."/>
            <person name="Zheng Z."/>
            <person name="Cheng S."/>
            <person name="Spooner D."/>
            <person name="Van Deynze A."/>
            <person name="Simon P."/>
        </authorList>
    </citation>
    <scope>NUCLEOTIDE SEQUENCE</scope>
    <source>
        <tissue evidence="8">Leaf</tissue>
    </source>
</reference>
<keyword evidence="7" id="KW-0808">Transferase</keyword>
<comment type="subcellular location">
    <subcellularLocation>
        <location evidence="6">Endomembrane system</location>
        <topology evidence="6">Single-pass membrane protein</topology>
    </subcellularLocation>
    <subcellularLocation>
        <location evidence="1 7">Membrane</location>
        <topology evidence="1 7">Single-pass type II membrane protein</topology>
    </subcellularLocation>
</comment>
<evidence type="ECO:0000256" key="5">
    <source>
        <dbReference type="ARBA" id="ARBA00023180"/>
    </source>
</evidence>
<dbReference type="EMBL" id="CP093344">
    <property type="protein sequence ID" value="WOG87234.1"/>
    <property type="molecule type" value="Genomic_DNA"/>
</dbReference>
<dbReference type="GO" id="GO:0016020">
    <property type="term" value="C:membrane"/>
    <property type="evidence" value="ECO:0007669"/>
    <property type="project" value="UniProtKB-SubCell"/>
</dbReference>
<evidence type="ECO:0000313" key="8">
    <source>
        <dbReference type="EMBL" id="WOG87234.1"/>
    </source>
</evidence>
<dbReference type="Proteomes" id="UP000077755">
    <property type="component" value="Chromosome 2"/>
</dbReference>
<sequence length="179" mass="20520">MLDLRRENYWNLLSPKISTDTIRNVMDMKANMGSFGAALKNKDVWVMNIISEEGPNTLKLVYDRGLIGSIHNWCEAYSTYPRTYDLLHAGTVFSDIEKKGCSGEDLLIEMDRILRPTGFINIRDKQHVIDFVKKYLTALHWEAVTAADTSTEVDQDGDDIVFIVQKKLWLTTESLRTTE</sequence>